<sequence length="230" mass="24954">MKKILFLGLVMILPSLTFAQFSIGIKGGVNLSQFTMGDFVTTRLNANGTPQVNVSGQVIRDNLKESFDSKTGWAYGIYTRFGKNIYIQPELLVSSKGGSFDIVRDINGQPTTETVSIKTTNFDVPILLGLKGGPIRVVAGPIVSFRISDDQKLRDALEDYTSGSLNNALAKATYGYQVGLGLDLGRFGIDVRREGSLSDVASVNLGGDANSAQFSQRLKSWQVTLAMRLF</sequence>
<evidence type="ECO:0000313" key="2">
    <source>
        <dbReference type="EMBL" id="RCR69756.1"/>
    </source>
</evidence>
<organism evidence="2 3">
    <name type="scientific">Larkinella punicea</name>
    <dbReference type="NCBI Taxonomy" id="2315727"/>
    <lineage>
        <taxon>Bacteria</taxon>
        <taxon>Pseudomonadati</taxon>
        <taxon>Bacteroidota</taxon>
        <taxon>Cytophagia</taxon>
        <taxon>Cytophagales</taxon>
        <taxon>Spirosomataceae</taxon>
        <taxon>Larkinella</taxon>
    </lineage>
</organism>
<feature type="domain" description="Outer membrane protein beta-barrel" evidence="1">
    <location>
        <begin position="18"/>
        <end position="200"/>
    </location>
</feature>
<dbReference type="Pfam" id="PF13568">
    <property type="entry name" value="OMP_b-brl_2"/>
    <property type="match status" value="1"/>
</dbReference>
<gene>
    <name evidence="2" type="ORF">DUE52_10470</name>
</gene>
<dbReference type="AlphaFoldDB" id="A0A368JS15"/>
<proteinExistence type="predicted"/>
<comment type="caution">
    <text evidence="2">The sequence shown here is derived from an EMBL/GenBank/DDBJ whole genome shotgun (WGS) entry which is preliminary data.</text>
</comment>
<reference evidence="2 3" key="1">
    <citation type="submission" date="2018-07" db="EMBL/GenBank/DDBJ databases">
        <title>Genome analysis of Larkinella rosea.</title>
        <authorList>
            <person name="Zhou Z."/>
            <person name="Wang G."/>
        </authorList>
    </citation>
    <scope>NUCLEOTIDE SEQUENCE [LARGE SCALE GENOMIC DNA]</scope>
    <source>
        <strain evidence="3">zzj9</strain>
    </source>
</reference>
<evidence type="ECO:0000259" key="1">
    <source>
        <dbReference type="Pfam" id="PF13568"/>
    </source>
</evidence>
<dbReference type="RefSeq" id="WP_114405950.1">
    <property type="nucleotide sequence ID" value="NZ_QOWE01000007.1"/>
</dbReference>
<name>A0A368JS15_9BACT</name>
<dbReference type="OrthoDB" id="1001536at2"/>
<protein>
    <submittedName>
        <fullName evidence="2">PorT family protein</fullName>
    </submittedName>
</protein>
<dbReference type="InterPro" id="IPR025665">
    <property type="entry name" value="Beta-barrel_OMP_2"/>
</dbReference>
<accession>A0A368JS15</accession>
<dbReference type="Proteomes" id="UP000253383">
    <property type="component" value="Unassembled WGS sequence"/>
</dbReference>
<evidence type="ECO:0000313" key="3">
    <source>
        <dbReference type="Proteomes" id="UP000253383"/>
    </source>
</evidence>
<keyword evidence="3" id="KW-1185">Reference proteome</keyword>
<dbReference type="EMBL" id="QOWE01000007">
    <property type="protein sequence ID" value="RCR69756.1"/>
    <property type="molecule type" value="Genomic_DNA"/>
</dbReference>